<dbReference type="InterPro" id="IPR011990">
    <property type="entry name" value="TPR-like_helical_dom_sf"/>
</dbReference>
<keyword evidence="1" id="KW-0812">Transmembrane</keyword>
<keyword evidence="1" id="KW-0472">Membrane</keyword>
<dbReference type="EMBL" id="APJX01000010">
    <property type="protein sequence ID" value="EMS78167.1"/>
    <property type="molecule type" value="Genomic_DNA"/>
</dbReference>
<keyword evidence="1" id="KW-1133">Transmembrane helix</keyword>
<evidence type="ECO:0000313" key="3">
    <source>
        <dbReference type="Proteomes" id="UP000014216"/>
    </source>
</evidence>
<evidence type="ECO:0000313" key="2">
    <source>
        <dbReference type="EMBL" id="EMS78167.1"/>
    </source>
</evidence>
<dbReference type="Gene3D" id="1.25.40.10">
    <property type="entry name" value="Tetratricopeptide repeat domain"/>
    <property type="match status" value="1"/>
</dbReference>
<sequence length="563" mass="66302">MLAQAVPIDWVRWCGLILLLSSVLLVFDAVFLLPHEKQRLKKIRKHIGTLDIDKAKKLLSCPVCLPSVPFSIQRRFLQARAGLYQKDLLGAYNAVVSAGKYDLLPKEAVEYRCLKGRIYWEAGNVRDFIQLFENEKIDPLSRNTSTSLAVLKSHWYVAKKDLLNAKQVLESVIATKIDKETKILLYNELAVFEGRSGNKEEQISHLYRAFELLKKQPQPIYYESVIHNLAINLLREERRTEAHQVMQIYRNLIDLKNVWQCLFFCNDQLLFARETGSQEMIDKAHIFRKKHLTRRLPALQEIALRISELTMVRNDHQNMPHYFDHVLSLVEDIDQLPPNEQLQAFLKITEDIRFEYEKKVRLGDSARDLKRLDDLYANVADRAIALKSVIEKELQKIPPALPEIRKQWMLHRHNLLKLKSGMEKGINKSELQKIFNNLEEMARLWKDKEYDHGEIEALLIICDEFIAFRKILKGPFHNDFISRALNAYQAAENLLKDRLEMPEFQQYMIRMAYFALNLGIGEKTVFFWFQAAHKHPLQIRHYAEWFRQQYLEVQILLKNNRQR</sequence>
<feature type="transmembrane region" description="Helical" evidence="1">
    <location>
        <begin position="15"/>
        <end position="34"/>
    </location>
</feature>
<comment type="caution">
    <text evidence="2">The sequence shown here is derived from an EMBL/GenBank/DDBJ whole genome shotgun (WGS) entry which is preliminary data.</text>
</comment>
<dbReference type="AlphaFoldDB" id="S0G1X8"/>
<proteinExistence type="predicted"/>
<reference evidence="2 3" key="1">
    <citation type="journal article" date="2013" name="Genome Announc.">
        <title>Draft Genome Sequence of Desulfotignum phosphitoxidans DSM 13687 Strain FiPS-3.</title>
        <authorList>
            <person name="Poehlein A."/>
            <person name="Daniel R."/>
            <person name="Simeonova D.D."/>
        </authorList>
    </citation>
    <scope>NUCLEOTIDE SEQUENCE [LARGE SCALE GENOMIC DNA]</scope>
    <source>
        <strain evidence="2 3">DSM 13687</strain>
    </source>
</reference>
<protein>
    <submittedName>
        <fullName evidence="2">Uncharacterized protein</fullName>
    </submittedName>
</protein>
<organism evidence="2 3">
    <name type="scientific">Desulfotignum phosphitoxidans DSM 13687</name>
    <dbReference type="NCBI Taxonomy" id="1286635"/>
    <lineage>
        <taxon>Bacteria</taxon>
        <taxon>Pseudomonadati</taxon>
        <taxon>Thermodesulfobacteriota</taxon>
        <taxon>Desulfobacteria</taxon>
        <taxon>Desulfobacterales</taxon>
        <taxon>Desulfobacteraceae</taxon>
        <taxon>Desulfotignum</taxon>
    </lineage>
</organism>
<evidence type="ECO:0000256" key="1">
    <source>
        <dbReference type="SAM" id="Phobius"/>
    </source>
</evidence>
<keyword evidence="3" id="KW-1185">Reference proteome</keyword>
<name>S0G1X8_9BACT</name>
<gene>
    <name evidence="2" type="ORF">Dpo_10c01610</name>
</gene>
<accession>S0G1X8</accession>
<dbReference type="Proteomes" id="UP000014216">
    <property type="component" value="Unassembled WGS sequence"/>
</dbReference>